<accession>A0A420XNQ5</accession>
<evidence type="ECO:0008006" key="4">
    <source>
        <dbReference type="Google" id="ProtNLM"/>
    </source>
</evidence>
<organism evidence="2 3">
    <name type="scientific">Motilibacter peucedani</name>
    <dbReference type="NCBI Taxonomy" id="598650"/>
    <lineage>
        <taxon>Bacteria</taxon>
        <taxon>Bacillati</taxon>
        <taxon>Actinomycetota</taxon>
        <taxon>Actinomycetes</taxon>
        <taxon>Motilibacterales</taxon>
        <taxon>Motilibacteraceae</taxon>
        <taxon>Motilibacter</taxon>
    </lineage>
</organism>
<dbReference type="InParanoid" id="A0A420XNQ5"/>
<dbReference type="EMBL" id="RBWV01000012">
    <property type="protein sequence ID" value="RKS73829.1"/>
    <property type="molecule type" value="Genomic_DNA"/>
</dbReference>
<comment type="caution">
    <text evidence="2">The sequence shown here is derived from an EMBL/GenBank/DDBJ whole genome shotgun (WGS) entry which is preliminary data.</text>
</comment>
<feature type="region of interest" description="Disordered" evidence="1">
    <location>
        <begin position="1"/>
        <end position="46"/>
    </location>
</feature>
<evidence type="ECO:0000256" key="1">
    <source>
        <dbReference type="SAM" id="MobiDB-lite"/>
    </source>
</evidence>
<reference evidence="2 3" key="1">
    <citation type="submission" date="2018-10" db="EMBL/GenBank/DDBJ databases">
        <title>Genomic Encyclopedia of Archaeal and Bacterial Type Strains, Phase II (KMG-II): from individual species to whole genera.</title>
        <authorList>
            <person name="Goeker M."/>
        </authorList>
    </citation>
    <scope>NUCLEOTIDE SEQUENCE [LARGE SCALE GENOMIC DNA]</scope>
    <source>
        <strain evidence="2 3">RP-AC37</strain>
    </source>
</reference>
<gene>
    <name evidence="2" type="ORF">CLV35_2322</name>
</gene>
<name>A0A420XNQ5_9ACTN</name>
<evidence type="ECO:0000313" key="3">
    <source>
        <dbReference type="Proteomes" id="UP000281955"/>
    </source>
</evidence>
<evidence type="ECO:0000313" key="2">
    <source>
        <dbReference type="EMBL" id="RKS73829.1"/>
    </source>
</evidence>
<protein>
    <recommendedName>
        <fullName evidence="4">DUF5666 domain-containing protein</fullName>
    </recommendedName>
</protein>
<dbReference type="Proteomes" id="UP000281955">
    <property type="component" value="Unassembled WGS sequence"/>
</dbReference>
<dbReference type="AlphaFoldDB" id="A0A420XNQ5"/>
<sequence length="218" mass="20706">MTTPENPLRESDIDELLGVTPRDDIGPATERLPAAETPVDETSGDDDLRSLLAEHSGPRLSTVTLGLIGALLLTGAFAGGALVERGAGGSTTAGAVPGGPAQGGGRAFGGYGGFAGAQGGTVPGGAQRGAGSAQSAGGTADAPAAIGSVVSVKGGTLTIKNFAGKTVTVTVPSGTSVTSTTTTPLSSLKAGASVVVSGTTASDGTVTASGITTSKPAS</sequence>
<keyword evidence="3" id="KW-1185">Reference proteome</keyword>
<proteinExistence type="predicted"/>
<dbReference type="RefSeq" id="WP_147431947.1">
    <property type="nucleotide sequence ID" value="NZ_RBWV01000012.1"/>
</dbReference>